<evidence type="ECO:0000313" key="5">
    <source>
        <dbReference type="Proteomes" id="UP000756921"/>
    </source>
</evidence>
<feature type="region of interest" description="Disordered" evidence="2">
    <location>
        <begin position="1271"/>
        <end position="1302"/>
    </location>
</feature>
<feature type="region of interest" description="Disordered" evidence="2">
    <location>
        <begin position="1640"/>
        <end position="1718"/>
    </location>
</feature>
<feature type="compositionally biased region" description="Low complexity" evidence="2">
    <location>
        <begin position="979"/>
        <end position="995"/>
    </location>
</feature>
<feature type="compositionally biased region" description="Polar residues" evidence="2">
    <location>
        <begin position="1652"/>
        <end position="1686"/>
    </location>
</feature>
<feature type="region of interest" description="Disordered" evidence="2">
    <location>
        <begin position="430"/>
        <end position="734"/>
    </location>
</feature>
<evidence type="ECO:0000313" key="4">
    <source>
        <dbReference type="EMBL" id="KAF9737171.1"/>
    </source>
</evidence>
<dbReference type="GO" id="GO:0005543">
    <property type="term" value="F:phospholipid binding"/>
    <property type="evidence" value="ECO:0007669"/>
    <property type="project" value="InterPro"/>
</dbReference>
<comment type="caution">
    <text evidence="4">The sequence shown here is derived from an EMBL/GenBank/DDBJ whole genome shotgun (WGS) entry which is preliminary data.</text>
</comment>
<feature type="compositionally biased region" description="Polar residues" evidence="2">
    <location>
        <begin position="1472"/>
        <end position="1484"/>
    </location>
</feature>
<dbReference type="PANTHER" id="PTHR28190:SF1">
    <property type="entry name" value="NUCLEAR MIGRATION PROTEIN NUM1"/>
    <property type="match status" value="1"/>
</dbReference>
<feature type="compositionally biased region" description="Polar residues" evidence="2">
    <location>
        <begin position="707"/>
        <end position="717"/>
    </location>
</feature>
<feature type="region of interest" description="Disordered" evidence="2">
    <location>
        <begin position="1"/>
        <end position="25"/>
    </location>
</feature>
<feature type="coiled-coil region" evidence="1">
    <location>
        <begin position="258"/>
        <end position="292"/>
    </location>
</feature>
<feature type="compositionally biased region" description="Polar residues" evidence="2">
    <location>
        <begin position="1106"/>
        <end position="1115"/>
    </location>
</feature>
<dbReference type="EMBL" id="WJXW01000004">
    <property type="protein sequence ID" value="KAF9737171.1"/>
    <property type="molecule type" value="Genomic_DNA"/>
</dbReference>
<feature type="region of interest" description="Disordered" evidence="2">
    <location>
        <begin position="342"/>
        <end position="386"/>
    </location>
</feature>
<protein>
    <submittedName>
        <fullName evidence="4">Anucleate primary sterigmata protein A 1</fullName>
    </submittedName>
</protein>
<feature type="compositionally biased region" description="Low complexity" evidence="2">
    <location>
        <begin position="1382"/>
        <end position="1394"/>
    </location>
</feature>
<feature type="region of interest" description="Disordered" evidence="2">
    <location>
        <begin position="971"/>
        <end position="1072"/>
    </location>
</feature>
<evidence type="ECO:0000256" key="1">
    <source>
        <dbReference type="SAM" id="Coils"/>
    </source>
</evidence>
<feature type="compositionally biased region" description="Basic and acidic residues" evidence="2">
    <location>
        <begin position="1002"/>
        <end position="1018"/>
    </location>
</feature>
<keyword evidence="5" id="KW-1185">Reference proteome</keyword>
<feature type="compositionally biased region" description="Polar residues" evidence="2">
    <location>
        <begin position="941"/>
        <end position="952"/>
    </location>
</feature>
<dbReference type="GO" id="GO:0000226">
    <property type="term" value="P:microtubule cytoskeleton organization"/>
    <property type="evidence" value="ECO:0007669"/>
    <property type="project" value="TreeGrafter"/>
</dbReference>
<evidence type="ECO:0000256" key="2">
    <source>
        <dbReference type="SAM" id="MobiDB-lite"/>
    </source>
</evidence>
<feature type="compositionally biased region" description="Acidic residues" evidence="2">
    <location>
        <begin position="475"/>
        <end position="485"/>
    </location>
</feature>
<feature type="region of interest" description="Disordered" evidence="2">
    <location>
        <begin position="1452"/>
        <end position="1491"/>
    </location>
</feature>
<dbReference type="OrthoDB" id="2149224at2759"/>
<dbReference type="GO" id="GO:0032065">
    <property type="term" value="P:maintenance of protein location in cell cortex"/>
    <property type="evidence" value="ECO:0007669"/>
    <property type="project" value="InterPro"/>
</dbReference>
<dbReference type="SMART" id="SM00233">
    <property type="entry name" value="PH"/>
    <property type="match status" value="1"/>
</dbReference>
<feature type="region of interest" description="Disordered" evidence="2">
    <location>
        <begin position="1354"/>
        <end position="1432"/>
    </location>
</feature>
<feature type="region of interest" description="Disordered" evidence="2">
    <location>
        <begin position="1094"/>
        <end position="1117"/>
    </location>
</feature>
<feature type="region of interest" description="Disordered" evidence="2">
    <location>
        <begin position="1795"/>
        <end position="1839"/>
    </location>
</feature>
<feature type="compositionally biased region" description="Acidic residues" evidence="2">
    <location>
        <begin position="554"/>
        <end position="564"/>
    </location>
</feature>
<dbReference type="InterPro" id="IPR001849">
    <property type="entry name" value="PH_domain"/>
</dbReference>
<gene>
    <name evidence="4" type="ORF">PMIN01_04950</name>
</gene>
<feature type="compositionally biased region" description="Polar residues" evidence="2">
    <location>
        <begin position="1694"/>
        <end position="1715"/>
    </location>
</feature>
<name>A0A9P6KST1_9PLEO</name>
<feature type="region of interest" description="Disordered" evidence="2">
    <location>
        <begin position="850"/>
        <end position="953"/>
    </location>
</feature>
<dbReference type="GO" id="GO:0005938">
    <property type="term" value="C:cell cortex"/>
    <property type="evidence" value="ECO:0007669"/>
    <property type="project" value="InterPro"/>
</dbReference>
<feature type="compositionally biased region" description="Polar residues" evidence="2">
    <location>
        <begin position="864"/>
        <end position="878"/>
    </location>
</feature>
<feature type="compositionally biased region" description="Polar residues" evidence="2">
    <location>
        <begin position="511"/>
        <end position="527"/>
    </location>
</feature>
<sequence length="1839" mass="199821">MATANSPHGAFAVEEPNGADPFVTGSHDAHRQRYAAFDSSSLYVSGSPAQAERALQAHLAETTRRLQETSHLGNALVQQRKELEDRLREVAEQKQANDIGPELREKLIELEKEFNEVGRETARAFLPKSRVPSGEASTATGASEFISEGHQSPTKISIPSRKQRNQQPSRINDIALATEISTSLLAQLKDLQAVLLDKDEALKAANLDRSQLEIEVEGLSQRMRTLDESESRLKDVNWSLETQLRDFETQTKAATDREQRLSHTLNLARSEKATLEREFEELKQMYSKINDEHMFEVKQHETELSGLRRNVSMGETERGALQRKMEELATQNHELSRTVQHRLRAEEQGSAEDTSPDDNPDGGNTITPEHSPPPSPIKPTPRHGQLESETLKHSLHHAHRMIQQLKNNIHREKTEKIELKRMLQDARDELESNRNALPGPGSASKRRKNDRDVFKKPARPDRLGALRHGSQEIVALDDDEWEEQDGVPPTPSRAPRPVEAVPGAWGGFSSAAETSANEGFETANETSDAAFETANERDGTMTETDAFQTGAETLDGDSSDDLTETEAGPATRTIRQRPSSLAMSHRDSYESSASTSGDEWDDREVTTPVQPQISRFKKVPQGSNRRPTTRGRQEMFQDSSPAVRGSPASLAHGSNNSTPAQGRSLFAELDALSGGESDDVSAAEGTPARSSMLSPESSPEAFRRSALRSSPLQSAITFKSPMVDSGMMTEPWTPTRPIEASNVSSIAVQHTEPHSAILPSFSMSRLATQGTEPWSAPIPSLELSTHAIQGTTPQSATLPSFSMSTLATQDTTPHTEPAPSLGISRMVAQGTDPREAAITPLQLSLLSEQNCAPRQNPPPLLRVSSVSAQDTKPQSALSPSLYMSDLSSQGTVPQSPSPPSLFISNISGHGTVPEPPSPPSLNMSNVSGHGTVPESHPPPSLNMSSVQGTEPTSPVVARAAPAVFGVSSISRQATEPVESRSSSGSYAVSSFSSYSTQATEPMESREISSREPYVEEKPQVPMGLSSLSSQDSIPTEAPQLPPLSLSGLLSQGTVPIRSPRPAPSQLSTVAAQATVPRDVPRPAPSNFAPVAQQATVPMASRPPPSSISSLFQQHTEPAAPERLSFQFSSVSHQVTEPSAAAASAFSQHWSLATEPVQLPQPTPPRLSVVTHQTTAPHEPERRPWGVGVTSTQHTEPVNAREVILPEHQFSDVTILHNTQPESPTLPEFLPSPSRPSTANRVPPAISFSTIVANETDPSGSQTAHRAIPVSIIPSSSSAQTEDAKEQRPISKDGRVPLGHISSKVPWERSVEDVYPFPKQSQGATSDEGTQTMVSAEQIDRLLLTRSQRYSGTIATAGVEKAMSPPASPGRRNSNEVGRAPRRPGSSSSMRSRTGTPPPLPADHKQVIAAAALKSPPPLLTPTTPNAAGTMGPPILPASAYKNRPSTPSIRTKAIATSPRAGATTPRPRRNSQTRSGATSPVTRRSSMSSFSSEIDHRFNIPASMAFSQTGLDPSMTDPRMIQAITQTMCGEFLWKYTRKAGRETMSETRHRRFFWVHPYTRTLYWSEHDPQTAGRAQLKAKSVAISEVHEVSDDNPLPPGLHIKSLVVVSPGRTIKVTATTSQRHETWFNALLYLLKRTEDGDEGQPPEPNEIQSEFNGGYRSSSRQTGRSRVSHATYNSQRTSSPYHAEVPTLRQSHVTNQRSASTEPGQQSSVGARFSTMLRSSSAMRGSFSSRFSKASIQEAVPYVEPSNSAADLSRELVESNQRAADRLVDVRACCDGKHHVGQLHAHSFKGRHSSFHSKPSFIGSVSSRSQSRTESRNESRNQTELERQHSSAG</sequence>
<dbReference type="PANTHER" id="PTHR28190">
    <property type="entry name" value="NUCLEAR MIGRATION PROTEIN NUM1"/>
    <property type="match status" value="1"/>
</dbReference>
<accession>A0A9P6KST1</accession>
<feature type="compositionally biased region" description="Low complexity" evidence="2">
    <location>
        <begin position="1455"/>
        <end position="1465"/>
    </location>
</feature>
<dbReference type="InterPro" id="IPR024774">
    <property type="entry name" value="PH_dom-Mcp5-type"/>
</dbReference>
<feature type="coiled-coil region" evidence="1">
    <location>
        <begin position="202"/>
        <end position="229"/>
    </location>
</feature>
<feature type="compositionally biased region" description="Basic and acidic residues" evidence="2">
    <location>
        <begin position="449"/>
        <end position="464"/>
    </location>
</feature>
<feature type="compositionally biased region" description="Polar residues" evidence="2">
    <location>
        <begin position="885"/>
        <end position="894"/>
    </location>
</feature>
<organism evidence="4 5">
    <name type="scientific">Paraphaeosphaeria minitans</name>
    <dbReference type="NCBI Taxonomy" id="565426"/>
    <lineage>
        <taxon>Eukaryota</taxon>
        <taxon>Fungi</taxon>
        <taxon>Dikarya</taxon>
        <taxon>Ascomycota</taxon>
        <taxon>Pezizomycotina</taxon>
        <taxon>Dothideomycetes</taxon>
        <taxon>Pleosporomycetidae</taxon>
        <taxon>Pleosporales</taxon>
        <taxon>Massarineae</taxon>
        <taxon>Didymosphaeriaceae</taxon>
        <taxon>Paraphaeosphaeria</taxon>
    </lineage>
</organism>
<dbReference type="Pfam" id="PF12814">
    <property type="entry name" value="Mcp5_PH"/>
    <property type="match status" value="1"/>
</dbReference>
<dbReference type="PROSITE" id="PS50003">
    <property type="entry name" value="PH_DOMAIN"/>
    <property type="match status" value="1"/>
</dbReference>
<feature type="compositionally biased region" description="Basic and acidic residues" evidence="2">
    <location>
        <begin position="1281"/>
        <end position="1294"/>
    </location>
</feature>
<evidence type="ECO:0000259" key="3">
    <source>
        <dbReference type="PROSITE" id="PS50003"/>
    </source>
</evidence>
<dbReference type="GO" id="GO:0015631">
    <property type="term" value="F:tubulin binding"/>
    <property type="evidence" value="ECO:0007669"/>
    <property type="project" value="TreeGrafter"/>
</dbReference>
<dbReference type="InterPro" id="IPR053005">
    <property type="entry name" value="Nuclear_Pos-Cytoskel_Interact"/>
</dbReference>
<dbReference type="GO" id="GO:0005739">
    <property type="term" value="C:mitochondrion"/>
    <property type="evidence" value="ECO:0007669"/>
    <property type="project" value="TreeGrafter"/>
</dbReference>
<feature type="domain" description="PH" evidence="3">
    <location>
        <begin position="1526"/>
        <end position="1637"/>
    </location>
</feature>
<feature type="compositionally biased region" description="Basic and acidic residues" evidence="2">
    <location>
        <begin position="1817"/>
        <end position="1839"/>
    </location>
</feature>
<dbReference type="CDD" id="cd13365">
    <property type="entry name" value="PH_PLC_plant-like"/>
    <property type="match status" value="1"/>
</dbReference>
<feature type="compositionally biased region" description="Polar residues" evidence="2">
    <location>
        <begin position="541"/>
        <end position="551"/>
    </location>
</feature>
<feature type="compositionally biased region" description="Polar residues" evidence="2">
    <location>
        <begin position="652"/>
        <end position="661"/>
    </location>
</feature>
<feature type="compositionally biased region" description="Polar residues" evidence="2">
    <location>
        <begin position="688"/>
        <end position="697"/>
    </location>
</feature>
<feature type="compositionally biased region" description="Pro residues" evidence="2">
    <location>
        <begin position="370"/>
        <end position="379"/>
    </location>
</feature>
<proteinExistence type="predicted"/>
<dbReference type="Proteomes" id="UP000756921">
    <property type="component" value="Unassembled WGS sequence"/>
</dbReference>
<reference evidence="4" key="1">
    <citation type="journal article" date="2020" name="Mol. Plant Microbe Interact.">
        <title>Genome Sequence of the Biocontrol Agent Coniothyrium minitans strain Conio (IMI 134523).</title>
        <authorList>
            <person name="Patel D."/>
            <person name="Shittu T.A."/>
            <person name="Baroncelli R."/>
            <person name="Muthumeenakshi S."/>
            <person name="Osborne T.H."/>
            <person name="Janganan T.K."/>
            <person name="Sreenivasaprasad S."/>
        </authorList>
    </citation>
    <scope>NUCLEOTIDE SEQUENCE</scope>
    <source>
        <strain evidence="4">Conio</strain>
    </source>
</reference>
<dbReference type="SUPFAM" id="SSF50729">
    <property type="entry name" value="PH domain-like"/>
    <property type="match status" value="1"/>
</dbReference>
<feature type="compositionally biased region" description="Low complexity" evidence="2">
    <location>
        <begin position="1042"/>
        <end position="1052"/>
    </location>
</feature>
<feature type="region of interest" description="Disordered" evidence="2">
    <location>
        <begin position="128"/>
        <end position="168"/>
    </location>
</feature>
<keyword evidence="1" id="KW-0175">Coiled coil</keyword>